<feature type="binding site" evidence="1">
    <location>
        <position position="340"/>
    </location>
    <ligand>
        <name>Zn(2+)</name>
        <dbReference type="ChEBI" id="CHEBI:29105"/>
    </ligand>
</feature>
<dbReference type="PANTHER" id="PTHR31116:SF5">
    <property type="entry name" value="OS06G0649800 PROTEIN"/>
    <property type="match status" value="1"/>
</dbReference>
<feature type="binding site" evidence="1">
    <location>
        <position position="154"/>
    </location>
    <ligand>
        <name>Zn(2+)</name>
        <dbReference type="ChEBI" id="CHEBI:29105"/>
    </ligand>
</feature>
<reference evidence="3 4" key="1">
    <citation type="journal article" date="2019" name="G3 (Bethesda)">
        <title>Sequencing of a Wild Apple (Malus baccata) Genome Unravels the Differences Between Cultivated and Wild Apple Species Regarding Disease Resistance and Cold Tolerance.</title>
        <authorList>
            <person name="Chen X."/>
        </authorList>
    </citation>
    <scope>NUCLEOTIDE SEQUENCE [LARGE SCALE GENOMIC DNA]</scope>
    <source>
        <strain evidence="4">cv. Shandingzi</strain>
        <tissue evidence="3">Leaves</tissue>
    </source>
</reference>
<evidence type="ECO:0000313" key="3">
    <source>
        <dbReference type="EMBL" id="TQD88491.1"/>
    </source>
</evidence>
<comment type="caution">
    <text evidence="3">The sequence shown here is derived from an EMBL/GenBank/DDBJ whole genome shotgun (WGS) entry which is preliminary data.</text>
</comment>
<organism evidence="3 4">
    <name type="scientific">Malus baccata</name>
    <name type="common">Siberian crab apple</name>
    <name type="synonym">Pyrus baccata</name>
    <dbReference type="NCBI Taxonomy" id="106549"/>
    <lineage>
        <taxon>Eukaryota</taxon>
        <taxon>Viridiplantae</taxon>
        <taxon>Streptophyta</taxon>
        <taxon>Embryophyta</taxon>
        <taxon>Tracheophyta</taxon>
        <taxon>Spermatophyta</taxon>
        <taxon>Magnoliopsida</taxon>
        <taxon>eudicotyledons</taxon>
        <taxon>Gunneridae</taxon>
        <taxon>Pentapetalae</taxon>
        <taxon>rosids</taxon>
        <taxon>fabids</taxon>
        <taxon>Rosales</taxon>
        <taxon>Rosaceae</taxon>
        <taxon>Amygdaloideae</taxon>
        <taxon>Maleae</taxon>
        <taxon>Malus</taxon>
    </lineage>
</organism>
<sequence length="391" mass="42988">MSGAPRVRSINVADSESRPVLGPAGNKAGTFSARKPASKPLRKAEKFGEEVSSAEEKKTRQSPMLTTSPQPHSPKVHSVLRRHEQLLHSNFSLNASCSSDASTDSFQSRASTGRLIRSNSVGSRRKQYVSKPRSVVSDGGLDSPPDGSQSKKRCAWVTANAGYLCSDRAWYVEADPCYAAFHDEEWGFPVHDDKKLFELLVLSGALAELSWPAILSKKHIFREVFADFDPIAVSKLNEKKLISPGSAASSLLSELKLRAIIENARQTTKVIEEFGSFDKYIWSFVNNKPVVSRFRYPRQVPVKTPKADVISKDLVRRGFRSVGPTVVYSFMQVAGITNDHLVSCFRFQDCVNAAEGNGENGIKDEAGKKTENGIESELSVAIDKLSFSSDL</sequence>
<feature type="binding site" evidence="1">
    <location>
        <position position="344"/>
    </location>
    <ligand>
        <name>Zn(2+)</name>
        <dbReference type="ChEBI" id="CHEBI:29105"/>
    </ligand>
</feature>
<dbReference type="GO" id="GO:0008725">
    <property type="term" value="F:DNA-3-methyladenine glycosylase activity"/>
    <property type="evidence" value="ECO:0007669"/>
    <property type="project" value="InterPro"/>
</dbReference>
<proteinExistence type="predicted"/>
<dbReference type="AlphaFoldDB" id="A0A540LPR9"/>
<dbReference type="PANTHER" id="PTHR31116">
    <property type="entry name" value="OS04G0501200 PROTEIN"/>
    <property type="match status" value="1"/>
</dbReference>
<dbReference type="InterPro" id="IPR011257">
    <property type="entry name" value="DNA_glycosylase"/>
</dbReference>
<dbReference type="SUPFAM" id="SSF48150">
    <property type="entry name" value="DNA-glycosylase"/>
    <property type="match status" value="1"/>
</dbReference>
<dbReference type="STRING" id="106549.A0A540LPR9"/>
<keyword evidence="1" id="KW-0479">Metal-binding</keyword>
<evidence type="ECO:0000313" key="4">
    <source>
        <dbReference type="Proteomes" id="UP000315295"/>
    </source>
</evidence>
<evidence type="ECO:0000256" key="1">
    <source>
        <dbReference type="PIRSR" id="PIRSR605019-1"/>
    </source>
</evidence>
<name>A0A540LPR9_MALBA</name>
<feature type="compositionally biased region" description="Basic and acidic residues" evidence="2">
    <location>
        <begin position="42"/>
        <end position="59"/>
    </location>
</feature>
<keyword evidence="1" id="KW-0862">Zinc</keyword>
<gene>
    <name evidence="3" type="ORF">C1H46_025911</name>
</gene>
<feature type="region of interest" description="Disordered" evidence="2">
    <location>
        <begin position="116"/>
        <end position="151"/>
    </location>
</feature>
<keyword evidence="4" id="KW-1185">Reference proteome</keyword>
<dbReference type="GO" id="GO:0006284">
    <property type="term" value="P:base-excision repair"/>
    <property type="evidence" value="ECO:0007669"/>
    <property type="project" value="InterPro"/>
</dbReference>
<protein>
    <submittedName>
        <fullName evidence="3">Uncharacterized protein</fullName>
    </submittedName>
</protein>
<feature type="compositionally biased region" description="Polar residues" evidence="2">
    <location>
        <begin position="61"/>
        <end position="70"/>
    </location>
</feature>
<evidence type="ECO:0000256" key="2">
    <source>
        <dbReference type="SAM" id="MobiDB-lite"/>
    </source>
</evidence>
<dbReference type="Pfam" id="PF03352">
    <property type="entry name" value="Adenine_glyco"/>
    <property type="match status" value="1"/>
</dbReference>
<feature type="region of interest" description="Disordered" evidence="2">
    <location>
        <begin position="1"/>
        <end position="78"/>
    </location>
</feature>
<dbReference type="GO" id="GO:0046872">
    <property type="term" value="F:metal ion binding"/>
    <property type="evidence" value="ECO:0007669"/>
    <property type="project" value="UniProtKB-KW"/>
</dbReference>
<accession>A0A540LPR9</accession>
<dbReference type="Proteomes" id="UP000315295">
    <property type="component" value="Unassembled WGS sequence"/>
</dbReference>
<dbReference type="InterPro" id="IPR005019">
    <property type="entry name" value="Adenine_glyco"/>
</dbReference>
<feature type="binding site" evidence="1">
    <location>
        <position position="182"/>
    </location>
    <ligand>
        <name>Zn(2+)</name>
        <dbReference type="ChEBI" id="CHEBI:29105"/>
    </ligand>
</feature>
<dbReference type="Gene3D" id="1.10.340.30">
    <property type="entry name" value="Hypothetical protein, domain 2"/>
    <property type="match status" value="1"/>
</dbReference>
<dbReference type="EMBL" id="VIEB01000508">
    <property type="protein sequence ID" value="TQD88491.1"/>
    <property type="molecule type" value="Genomic_DNA"/>
</dbReference>